<sequence>MAEGHLSPSTCFCWWNAHQNEKKLLSIVEWSGLNGGWVDESARGELEECMRRKIVAFGGWRSAQTGAPNSQYRGTERIDTSSELYNERVEKEFHFQRSSWVTDAEFIFLNKRQRQQMSRHWQLSDVLEAVKELQGPLSKAREKRGGRNNA</sequence>
<accession>A0ABD1ZIG9</accession>
<name>A0ABD1ZIG9_9MARC</name>
<dbReference type="AlphaFoldDB" id="A0ABD1ZIG9"/>
<evidence type="ECO:0000313" key="2">
    <source>
        <dbReference type="Proteomes" id="UP001605036"/>
    </source>
</evidence>
<comment type="caution">
    <text evidence="1">The sequence shown here is derived from an EMBL/GenBank/DDBJ whole genome shotgun (WGS) entry which is preliminary data.</text>
</comment>
<gene>
    <name evidence="1" type="ORF">R1flu_018564</name>
</gene>
<protein>
    <submittedName>
        <fullName evidence="1">Uncharacterized protein</fullName>
    </submittedName>
</protein>
<keyword evidence="2" id="KW-1185">Reference proteome</keyword>
<dbReference type="EMBL" id="JBHFFA010000001">
    <property type="protein sequence ID" value="KAL2650436.1"/>
    <property type="molecule type" value="Genomic_DNA"/>
</dbReference>
<evidence type="ECO:0000313" key="1">
    <source>
        <dbReference type="EMBL" id="KAL2650436.1"/>
    </source>
</evidence>
<organism evidence="1 2">
    <name type="scientific">Riccia fluitans</name>
    <dbReference type="NCBI Taxonomy" id="41844"/>
    <lineage>
        <taxon>Eukaryota</taxon>
        <taxon>Viridiplantae</taxon>
        <taxon>Streptophyta</taxon>
        <taxon>Embryophyta</taxon>
        <taxon>Marchantiophyta</taxon>
        <taxon>Marchantiopsida</taxon>
        <taxon>Marchantiidae</taxon>
        <taxon>Marchantiales</taxon>
        <taxon>Ricciaceae</taxon>
        <taxon>Riccia</taxon>
    </lineage>
</organism>
<proteinExistence type="predicted"/>
<dbReference type="Proteomes" id="UP001605036">
    <property type="component" value="Unassembled WGS sequence"/>
</dbReference>
<reference evidence="1 2" key="1">
    <citation type="submission" date="2024-09" db="EMBL/GenBank/DDBJ databases">
        <title>Chromosome-scale assembly of Riccia fluitans.</title>
        <authorList>
            <person name="Paukszto L."/>
            <person name="Sawicki J."/>
            <person name="Karawczyk K."/>
            <person name="Piernik-Szablinska J."/>
            <person name="Szczecinska M."/>
            <person name="Mazdziarz M."/>
        </authorList>
    </citation>
    <scope>NUCLEOTIDE SEQUENCE [LARGE SCALE GENOMIC DNA]</scope>
    <source>
        <strain evidence="1">Rf_01</strain>
        <tissue evidence="1">Aerial parts of the thallus</tissue>
    </source>
</reference>